<evidence type="ECO:0000313" key="3">
    <source>
        <dbReference type="Proteomes" id="UP000836402"/>
    </source>
</evidence>
<keyword evidence="3" id="KW-1185">Reference proteome</keyword>
<dbReference type="Proteomes" id="UP000836402">
    <property type="component" value="Unassembled WGS sequence"/>
</dbReference>
<protein>
    <submittedName>
        <fullName evidence="2">Uncharacterized protein</fullName>
    </submittedName>
</protein>
<proteinExistence type="predicted"/>
<sequence length="170" mass="18222">METITLTMPQLLQLLQLAARNGAQQSTQHTPAQPPRSDGKFEAIFAALGGESDASNPFHRSLTNSTPNFAPYLPPTQSPRTPIRSDHFPQGPIRASPYYSVPAGAAPPSTPPPRNQLDFSQQTSVSPCLSSGLNDPAFVRASLPTPSSICLFDPSNNPDSHSWTTLGNMK</sequence>
<feature type="region of interest" description="Disordered" evidence="1">
    <location>
        <begin position="51"/>
        <end position="122"/>
    </location>
</feature>
<accession>A0ABN7J0G8</accession>
<evidence type="ECO:0000313" key="2">
    <source>
        <dbReference type="EMBL" id="CAD6938732.1"/>
    </source>
</evidence>
<name>A0ABN7J0G8_9BASI</name>
<comment type="caution">
    <text evidence="2">The sequence shown here is derived from an EMBL/GenBank/DDBJ whole genome shotgun (WGS) entry which is preliminary data.</text>
</comment>
<evidence type="ECO:0000256" key="1">
    <source>
        <dbReference type="SAM" id="MobiDB-lite"/>
    </source>
</evidence>
<reference evidence="2" key="1">
    <citation type="submission" date="2020-10" db="EMBL/GenBank/DDBJ databases">
        <authorList>
            <person name="Sedaghatjoo S."/>
        </authorList>
    </citation>
    <scope>NUCLEOTIDE SEQUENCE</scope>
    <source>
        <strain evidence="2">AZH3</strain>
    </source>
</reference>
<organism evidence="2 3">
    <name type="scientific">Tilletia caries</name>
    <name type="common">wheat bunt fungus</name>
    <dbReference type="NCBI Taxonomy" id="13290"/>
    <lineage>
        <taxon>Eukaryota</taxon>
        <taxon>Fungi</taxon>
        <taxon>Dikarya</taxon>
        <taxon>Basidiomycota</taxon>
        <taxon>Ustilaginomycotina</taxon>
        <taxon>Exobasidiomycetes</taxon>
        <taxon>Tilletiales</taxon>
        <taxon>Tilletiaceae</taxon>
        <taxon>Tilletia</taxon>
    </lineage>
</organism>
<gene>
    <name evidence="2" type="ORF">JKIAZH3_G4340</name>
</gene>
<dbReference type="EMBL" id="CAJHJG010004143">
    <property type="protein sequence ID" value="CAD6938732.1"/>
    <property type="molecule type" value="Genomic_DNA"/>
</dbReference>